<dbReference type="GO" id="GO:0016787">
    <property type="term" value="F:hydrolase activity"/>
    <property type="evidence" value="ECO:0007669"/>
    <property type="project" value="UniProtKB-KW"/>
</dbReference>
<dbReference type="AlphaFoldDB" id="A0A2Z6E4X9"/>
<keyword evidence="2" id="KW-0378">Hydrolase</keyword>
<dbReference type="RefSeq" id="WP_126537899.1">
    <property type="nucleotide sequence ID" value="NZ_AP018560.1"/>
</dbReference>
<dbReference type="PANTHER" id="PTHR40254">
    <property type="entry name" value="BLR0577 PROTEIN"/>
    <property type="match status" value="1"/>
</dbReference>
<proteinExistence type="predicted"/>
<evidence type="ECO:0000259" key="1">
    <source>
        <dbReference type="Pfam" id="PF13454"/>
    </source>
</evidence>
<dbReference type="Pfam" id="PF13454">
    <property type="entry name" value="NAD_binding_9"/>
    <property type="match status" value="1"/>
</dbReference>
<dbReference type="Gene3D" id="3.50.50.60">
    <property type="entry name" value="FAD/NAD(P)-binding domain"/>
    <property type="match status" value="1"/>
</dbReference>
<dbReference type="EMBL" id="AP018560">
    <property type="protein sequence ID" value="BBD80150.1"/>
    <property type="molecule type" value="Genomic_DNA"/>
</dbReference>
<name>A0A2Z6E4X9_9GAMM</name>
<reference evidence="3" key="1">
    <citation type="submission" date="2018-04" db="EMBL/GenBank/DDBJ databases">
        <authorList>
            <person name="Watanabe M."/>
            <person name="Kojima H."/>
        </authorList>
    </citation>
    <scope>NUCLEOTIDE SEQUENCE [LARGE SCALE GENOMIC DNA]</scope>
    <source>
        <strain evidence="3">Dysh456</strain>
    </source>
</reference>
<organism evidence="2 3">
    <name type="scientific">Aerosticca soli</name>
    <dbReference type="NCBI Taxonomy" id="2010829"/>
    <lineage>
        <taxon>Bacteria</taxon>
        <taxon>Pseudomonadati</taxon>
        <taxon>Pseudomonadota</taxon>
        <taxon>Gammaproteobacteria</taxon>
        <taxon>Lysobacterales</taxon>
        <taxon>Rhodanobacteraceae</taxon>
        <taxon>Aerosticca</taxon>
    </lineage>
</organism>
<evidence type="ECO:0000313" key="3">
    <source>
        <dbReference type="Proteomes" id="UP000270530"/>
    </source>
</evidence>
<dbReference type="PANTHER" id="PTHR40254:SF1">
    <property type="entry name" value="BLR0577 PROTEIN"/>
    <property type="match status" value="1"/>
</dbReference>
<dbReference type="SUPFAM" id="SSF51905">
    <property type="entry name" value="FAD/NAD(P)-binding domain"/>
    <property type="match status" value="1"/>
</dbReference>
<dbReference type="InterPro" id="IPR036188">
    <property type="entry name" value="FAD/NAD-bd_sf"/>
</dbReference>
<gene>
    <name evidence="2" type="ORF">ALSL_1493</name>
</gene>
<dbReference type="Proteomes" id="UP000270530">
    <property type="component" value="Chromosome"/>
</dbReference>
<keyword evidence="3" id="KW-1185">Reference proteome</keyword>
<protein>
    <submittedName>
        <fullName evidence="2">Hydroxyacylglutathione hydrolase</fullName>
    </submittedName>
</protein>
<dbReference type="OrthoDB" id="101972at2"/>
<feature type="domain" description="FAD-dependent urate hydroxylase HpyO/Asp monooxygenase CreE-like FAD/NAD(P)-binding" evidence="1">
    <location>
        <begin position="6"/>
        <end position="156"/>
    </location>
</feature>
<dbReference type="InterPro" id="IPR052189">
    <property type="entry name" value="L-asp_N-monooxygenase_NS-form"/>
</dbReference>
<sequence>MYRRVALIGGGAASAALLQALVERAATQPATLHLDWYADTDQPGRGVAYGIDSPRLLLNVRAASMGMFSGKPQAFLDFARERDPGIAGTDFLPRRLYGDYLQAELARALALAPARGIDVRLRPLPAAAVVPEADGVTVLCGDEQTHADAALLALGTLPPRPLPFVAAEALAQGRYVVDPWAFLARPASGHPPPRRVLVLGLGLTAVDVILELAARWPQTQFIALSRHGHLPEAHRAQAAAPVDDGGALFEALHEAPQVRRWMRQLREAVAASGDWRAVIDGLRPHLQTLWQALPPEERARFLRHARWAWERVRHRMPPQVAEAVAALEGEGRLECLRGRVRAVTAAGDALRVQLSAPAENLRTLEGDLVIQATGLNTDLRQDIGHPLLRQMALNGHLLPDPLGLGVQAEADGRLRHAGGTWPQIYTIGGLLRGTLWESTAMPEIRQHARVLAERILAA</sequence>
<dbReference type="KEGG" id="rbd:ALSL_1493"/>
<accession>A0A2Z6E4X9</accession>
<reference evidence="3" key="2">
    <citation type="submission" date="2018-06" db="EMBL/GenBank/DDBJ databases">
        <title>Genome sequence of Rhodanobacteraceae bacterium strain Dysh456.</title>
        <authorList>
            <person name="Fukui M."/>
        </authorList>
    </citation>
    <scope>NUCLEOTIDE SEQUENCE [LARGE SCALE GENOMIC DNA]</scope>
    <source>
        <strain evidence="3">Dysh456</strain>
    </source>
</reference>
<dbReference type="InterPro" id="IPR038732">
    <property type="entry name" value="HpyO/CreE_NAD-binding"/>
</dbReference>
<evidence type="ECO:0000313" key="2">
    <source>
        <dbReference type="EMBL" id="BBD80150.1"/>
    </source>
</evidence>